<protein>
    <submittedName>
        <fullName evidence="1">Uncharacterized protein</fullName>
    </submittedName>
</protein>
<evidence type="ECO:0000313" key="1">
    <source>
        <dbReference type="EMBL" id="KAB1283604.1"/>
    </source>
</evidence>
<gene>
    <name evidence="1" type="ORF">Cadr_000000101</name>
</gene>
<name>A0A5N4EK05_CAMDR</name>
<organism evidence="1 2">
    <name type="scientific">Camelus dromedarius</name>
    <name type="common">Dromedary</name>
    <name type="synonym">Arabian camel</name>
    <dbReference type="NCBI Taxonomy" id="9838"/>
    <lineage>
        <taxon>Eukaryota</taxon>
        <taxon>Metazoa</taxon>
        <taxon>Chordata</taxon>
        <taxon>Craniata</taxon>
        <taxon>Vertebrata</taxon>
        <taxon>Euteleostomi</taxon>
        <taxon>Mammalia</taxon>
        <taxon>Eutheria</taxon>
        <taxon>Laurasiatheria</taxon>
        <taxon>Artiodactyla</taxon>
        <taxon>Tylopoda</taxon>
        <taxon>Camelidae</taxon>
        <taxon>Camelus</taxon>
    </lineage>
</organism>
<dbReference type="EMBL" id="JWIN03000001">
    <property type="protein sequence ID" value="KAB1283604.1"/>
    <property type="molecule type" value="Genomic_DNA"/>
</dbReference>
<dbReference type="AlphaFoldDB" id="A0A5N4EK05"/>
<accession>A0A5N4EK05</accession>
<reference evidence="1 2" key="1">
    <citation type="journal article" date="2019" name="Mol. Ecol. Resour.">
        <title>Improving Illumina assemblies with Hi-C and long reads: an example with the North African dromedary.</title>
        <authorList>
            <person name="Elbers J.P."/>
            <person name="Rogers M.F."/>
            <person name="Perelman P.L."/>
            <person name="Proskuryakova A.A."/>
            <person name="Serdyukova N.A."/>
            <person name="Johnson W.E."/>
            <person name="Horin P."/>
            <person name="Corander J."/>
            <person name="Murphy D."/>
            <person name="Burger P.A."/>
        </authorList>
    </citation>
    <scope>NUCLEOTIDE SEQUENCE [LARGE SCALE GENOMIC DNA]</scope>
    <source>
        <strain evidence="1">Drom800</strain>
        <tissue evidence="1">Blood</tissue>
    </source>
</reference>
<keyword evidence="2" id="KW-1185">Reference proteome</keyword>
<sequence>MSTEIEDLPIVSPKLARNQDPKVDVLCEDESEQASTTQEEWLLRIWKEASLKNGLLCTGPEAWCLIPSLCDSGTFPGNGFGLQQGHIGRLSGSARSIAVCRPSAGVGSSSSS</sequence>
<evidence type="ECO:0000313" key="2">
    <source>
        <dbReference type="Proteomes" id="UP000299084"/>
    </source>
</evidence>
<dbReference type="Proteomes" id="UP000299084">
    <property type="component" value="Unassembled WGS sequence"/>
</dbReference>
<proteinExistence type="predicted"/>
<comment type="caution">
    <text evidence="1">The sequence shown here is derived from an EMBL/GenBank/DDBJ whole genome shotgun (WGS) entry which is preliminary data.</text>
</comment>